<dbReference type="Gramene" id="KOM48045">
    <property type="protein sequence ID" value="KOM48045"/>
    <property type="gene ID" value="LR48_Vigan07g174900"/>
</dbReference>
<organism evidence="1 2">
    <name type="scientific">Phaseolus angularis</name>
    <name type="common">Azuki bean</name>
    <name type="synonym">Vigna angularis</name>
    <dbReference type="NCBI Taxonomy" id="3914"/>
    <lineage>
        <taxon>Eukaryota</taxon>
        <taxon>Viridiplantae</taxon>
        <taxon>Streptophyta</taxon>
        <taxon>Embryophyta</taxon>
        <taxon>Tracheophyta</taxon>
        <taxon>Spermatophyta</taxon>
        <taxon>Magnoliopsida</taxon>
        <taxon>eudicotyledons</taxon>
        <taxon>Gunneridae</taxon>
        <taxon>Pentapetalae</taxon>
        <taxon>rosids</taxon>
        <taxon>fabids</taxon>
        <taxon>Fabales</taxon>
        <taxon>Fabaceae</taxon>
        <taxon>Papilionoideae</taxon>
        <taxon>50 kb inversion clade</taxon>
        <taxon>NPAAA clade</taxon>
        <taxon>indigoferoid/millettioid clade</taxon>
        <taxon>Phaseoleae</taxon>
        <taxon>Vigna</taxon>
    </lineage>
</organism>
<dbReference type="AlphaFoldDB" id="A0A0L9UYW7"/>
<sequence>MEKHQRREIATPLSATLGAFSAKVSCLTPDCPFLEPSAQDVPGSRLGALSRGGLARPRVCIFGRNMLRNTRFTPLKADLDAEAPIFNF</sequence>
<evidence type="ECO:0000313" key="1">
    <source>
        <dbReference type="EMBL" id="KOM48045.1"/>
    </source>
</evidence>
<proteinExistence type="predicted"/>
<dbReference type="EMBL" id="CM003377">
    <property type="protein sequence ID" value="KOM48045.1"/>
    <property type="molecule type" value="Genomic_DNA"/>
</dbReference>
<name>A0A0L9UYW7_PHAAN</name>
<dbReference type="Proteomes" id="UP000053144">
    <property type="component" value="Chromosome 7"/>
</dbReference>
<reference evidence="2" key="1">
    <citation type="journal article" date="2015" name="Proc. Natl. Acad. Sci. U.S.A.">
        <title>Genome sequencing of adzuki bean (Vigna angularis) provides insight into high starch and low fat accumulation and domestication.</title>
        <authorList>
            <person name="Yang K."/>
            <person name="Tian Z."/>
            <person name="Chen C."/>
            <person name="Luo L."/>
            <person name="Zhao B."/>
            <person name="Wang Z."/>
            <person name="Yu L."/>
            <person name="Li Y."/>
            <person name="Sun Y."/>
            <person name="Li W."/>
            <person name="Chen Y."/>
            <person name="Li Y."/>
            <person name="Zhang Y."/>
            <person name="Ai D."/>
            <person name="Zhao J."/>
            <person name="Shang C."/>
            <person name="Ma Y."/>
            <person name="Wu B."/>
            <person name="Wang M."/>
            <person name="Gao L."/>
            <person name="Sun D."/>
            <person name="Zhang P."/>
            <person name="Guo F."/>
            <person name="Wang W."/>
            <person name="Li Y."/>
            <person name="Wang J."/>
            <person name="Varshney R.K."/>
            <person name="Wang J."/>
            <person name="Ling H.Q."/>
            <person name="Wan P."/>
        </authorList>
    </citation>
    <scope>NUCLEOTIDE SEQUENCE</scope>
    <source>
        <strain evidence="2">cv. Jingnong 6</strain>
    </source>
</reference>
<gene>
    <name evidence="1" type="ORF">LR48_Vigan07g174900</name>
</gene>
<evidence type="ECO:0000313" key="2">
    <source>
        <dbReference type="Proteomes" id="UP000053144"/>
    </source>
</evidence>
<accession>A0A0L9UYW7</accession>
<protein>
    <submittedName>
        <fullName evidence="1">Uncharacterized protein</fullName>
    </submittedName>
</protein>